<evidence type="ECO:0000313" key="2">
    <source>
        <dbReference type="Proteomes" id="UP000006729"/>
    </source>
</evidence>
<evidence type="ECO:0000313" key="1">
    <source>
        <dbReference type="EMBL" id="PNT40589.1"/>
    </source>
</evidence>
<gene>
    <name evidence="1" type="ORF">POPTR_004G105800</name>
</gene>
<accession>A0A2K2AST0</accession>
<organism evidence="1 2">
    <name type="scientific">Populus trichocarpa</name>
    <name type="common">Western balsam poplar</name>
    <name type="synonym">Populus balsamifera subsp. trichocarpa</name>
    <dbReference type="NCBI Taxonomy" id="3694"/>
    <lineage>
        <taxon>Eukaryota</taxon>
        <taxon>Viridiplantae</taxon>
        <taxon>Streptophyta</taxon>
        <taxon>Embryophyta</taxon>
        <taxon>Tracheophyta</taxon>
        <taxon>Spermatophyta</taxon>
        <taxon>Magnoliopsida</taxon>
        <taxon>eudicotyledons</taxon>
        <taxon>Gunneridae</taxon>
        <taxon>Pentapetalae</taxon>
        <taxon>rosids</taxon>
        <taxon>fabids</taxon>
        <taxon>Malpighiales</taxon>
        <taxon>Salicaceae</taxon>
        <taxon>Saliceae</taxon>
        <taxon>Populus</taxon>
    </lineage>
</organism>
<dbReference type="InParanoid" id="A0A2K2AST0"/>
<protein>
    <submittedName>
        <fullName evidence="1">Uncharacterized protein</fullName>
    </submittedName>
</protein>
<name>A0A2K2AST0_POPTR</name>
<dbReference type="Proteomes" id="UP000006729">
    <property type="component" value="Chromosome 4"/>
</dbReference>
<dbReference type="AlphaFoldDB" id="A0A2K2AST0"/>
<dbReference type="PANTHER" id="PTHR34563">
    <property type="entry name" value="BNACNNG33880D PROTEIN"/>
    <property type="match status" value="1"/>
</dbReference>
<proteinExistence type="predicted"/>
<reference evidence="1 2" key="1">
    <citation type="journal article" date="2006" name="Science">
        <title>The genome of black cottonwood, Populus trichocarpa (Torr. &amp; Gray).</title>
        <authorList>
            <person name="Tuskan G.A."/>
            <person name="Difazio S."/>
            <person name="Jansson S."/>
            <person name="Bohlmann J."/>
            <person name="Grigoriev I."/>
            <person name="Hellsten U."/>
            <person name="Putnam N."/>
            <person name="Ralph S."/>
            <person name="Rombauts S."/>
            <person name="Salamov A."/>
            <person name="Schein J."/>
            <person name="Sterck L."/>
            <person name="Aerts A."/>
            <person name="Bhalerao R.R."/>
            <person name="Bhalerao R.P."/>
            <person name="Blaudez D."/>
            <person name="Boerjan W."/>
            <person name="Brun A."/>
            <person name="Brunner A."/>
            <person name="Busov V."/>
            <person name="Campbell M."/>
            <person name="Carlson J."/>
            <person name="Chalot M."/>
            <person name="Chapman J."/>
            <person name="Chen G.L."/>
            <person name="Cooper D."/>
            <person name="Coutinho P.M."/>
            <person name="Couturier J."/>
            <person name="Covert S."/>
            <person name="Cronk Q."/>
            <person name="Cunningham R."/>
            <person name="Davis J."/>
            <person name="Degroeve S."/>
            <person name="Dejardin A."/>
            <person name="Depamphilis C."/>
            <person name="Detter J."/>
            <person name="Dirks B."/>
            <person name="Dubchak I."/>
            <person name="Duplessis S."/>
            <person name="Ehlting J."/>
            <person name="Ellis B."/>
            <person name="Gendler K."/>
            <person name="Goodstein D."/>
            <person name="Gribskov M."/>
            <person name="Grimwood J."/>
            <person name="Groover A."/>
            <person name="Gunter L."/>
            <person name="Hamberger B."/>
            <person name="Heinze B."/>
            <person name="Helariutta Y."/>
            <person name="Henrissat B."/>
            <person name="Holligan D."/>
            <person name="Holt R."/>
            <person name="Huang W."/>
            <person name="Islam-Faridi N."/>
            <person name="Jones S."/>
            <person name="Jones-Rhoades M."/>
            <person name="Jorgensen R."/>
            <person name="Joshi C."/>
            <person name="Kangasjarvi J."/>
            <person name="Karlsson J."/>
            <person name="Kelleher C."/>
            <person name="Kirkpatrick R."/>
            <person name="Kirst M."/>
            <person name="Kohler A."/>
            <person name="Kalluri U."/>
            <person name="Larimer F."/>
            <person name="Leebens-Mack J."/>
            <person name="Leple J.C."/>
            <person name="Locascio P."/>
            <person name="Lou Y."/>
            <person name="Lucas S."/>
            <person name="Martin F."/>
            <person name="Montanini B."/>
            <person name="Napoli C."/>
            <person name="Nelson D.R."/>
            <person name="Nelson C."/>
            <person name="Nieminen K."/>
            <person name="Nilsson O."/>
            <person name="Pereda V."/>
            <person name="Peter G."/>
            <person name="Philippe R."/>
            <person name="Pilate G."/>
            <person name="Poliakov A."/>
            <person name="Razumovskaya J."/>
            <person name="Richardson P."/>
            <person name="Rinaldi C."/>
            <person name="Ritland K."/>
            <person name="Rouze P."/>
            <person name="Ryaboy D."/>
            <person name="Schmutz J."/>
            <person name="Schrader J."/>
            <person name="Segerman B."/>
            <person name="Shin H."/>
            <person name="Siddiqui A."/>
            <person name="Sterky F."/>
            <person name="Terry A."/>
            <person name="Tsai C.J."/>
            <person name="Uberbacher E."/>
            <person name="Unneberg P."/>
            <person name="Vahala J."/>
            <person name="Wall K."/>
            <person name="Wessler S."/>
            <person name="Yang G."/>
            <person name="Yin T."/>
            <person name="Douglas C."/>
            <person name="Marra M."/>
            <person name="Sandberg G."/>
            <person name="Van de Peer Y."/>
            <person name="Rokhsar D."/>
        </authorList>
    </citation>
    <scope>NUCLEOTIDE SEQUENCE [LARGE SCALE GENOMIC DNA]</scope>
    <source>
        <strain evidence="2">cv. Nisqually</strain>
    </source>
</reference>
<dbReference type="PANTHER" id="PTHR34563:SF10">
    <property type="entry name" value="MADS-BOX DOMAIN-CONTAINING PROTEIN"/>
    <property type="match status" value="1"/>
</dbReference>
<keyword evidence="2" id="KW-1185">Reference proteome</keyword>
<dbReference type="EMBL" id="CM009293">
    <property type="protein sequence ID" value="PNT40589.1"/>
    <property type="molecule type" value="Genomic_DNA"/>
</dbReference>
<sequence length="72" mass="8156">MEEIQSPNHGNIIVSITCNITCKKQSENIRVEIRSRKAKKLIEETLKIADSPRTKTYSFSVLLLVVIIISNV</sequence>